<dbReference type="EMBL" id="JAUEPN010000009">
    <property type="protein sequence ID" value="KAK3291559.1"/>
    <property type="molecule type" value="Genomic_DNA"/>
</dbReference>
<reference evidence="2" key="1">
    <citation type="journal article" date="2023" name="Mol. Phylogenet. Evol.">
        <title>Genome-scale phylogeny and comparative genomics of the fungal order Sordariales.</title>
        <authorList>
            <person name="Hensen N."/>
            <person name="Bonometti L."/>
            <person name="Westerberg I."/>
            <person name="Brannstrom I.O."/>
            <person name="Guillou S."/>
            <person name="Cros-Aarteil S."/>
            <person name="Calhoun S."/>
            <person name="Haridas S."/>
            <person name="Kuo A."/>
            <person name="Mondo S."/>
            <person name="Pangilinan J."/>
            <person name="Riley R."/>
            <person name="LaButti K."/>
            <person name="Andreopoulos B."/>
            <person name="Lipzen A."/>
            <person name="Chen C."/>
            <person name="Yan M."/>
            <person name="Daum C."/>
            <person name="Ng V."/>
            <person name="Clum A."/>
            <person name="Steindorff A."/>
            <person name="Ohm R.A."/>
            <person name="Martin F."/>
            <person name="Silar P."/>
            <person name="Natvig D.O."/>
            <person name="Lalanne C."/>
            <person name="Gautier V."/>
            <person name="Ament-Velasquez S.L."/>
            <person name="Kruys A."/>
            <person name="Hutchinson M.I."/>
            <person name="Powell A.J."/>
            <person name="Barry K."/>
            <person name="Miller A.N."/>
            <person name="Grigoriev I.V."/>
            <person name="Debuchy R."/>
            <person name="Gladieux P."/>
            <person name="Hiltunen Thoren M."/>
            <person name="Johannesson H."/>
        </authorList>
    </citation>
    <scope>NUCLEOTIDE SEQUENCE</scope>
    <source>
        <strain evidence="2">CBS 168.71</strain>
    </source>
</reference>
<evidence type="ECO:0000313" key="2">
    <source>
        <dbReference type="EMBL" id="KAK3291559.1"/>
    </source>
</evidence>
<dbReference type="Proteomes" id="UP001278766">
    <property type="component" value="Unassembled WGS sequence"/>
</dbReference>
<accession>A0AAE0LNW4</accession>
<organism evidence="2 3">
    <name type="scientific">Chaetomium fimeti</name>
    <dbReference type="NCBI Taxonomy" id="1854472"/>
    <lineage>
        <taxon>Eukaryota</taxon>
        <taxon>Fungi</taxon>
        <taxon>Dikarya</taxon>
        <taxon>Ascomycota</taxon>
        <taxon>Pezizomycotina</taxon>
        <taxon>Sordariomycetes</taxon>
        <taxon>Sordariomycetidae</taxon>
        <taxon>Sordariales</taxon>
        <taxon>Chaetomiaceae</taxon>
        <taxon>Chaetomium</taxon>
    </lineage>
</organism>
<dbReference type="RefSeq" id="XP_062655073.1">
    <property type="nucleotide sequence ID" value="XM_062804707.1"/>
</dbReference>
<reference evidence="2" key="2">
    <citation type="submission" date="2023-06" db="EMBL/GenBank/DDBJ databases">
        <authorList>
            <consortium name="Lawrence Berkeley National Laboratory"/>
            <person name="Haridas S."/>
            <person name="Hensen N."/>
            <person name="Bonometti L."/>
            <person name="Westerberg I."/>
            <person name="Brannstrom I.O."/>
            <person name="Guillou S."/>
            <person name="Cros-Aarteil S."/>
            <person name="Calhoun S."/>
            <person name="Kuo A."/>
            <person name="Mondo S."/>
            <person name="Pangilinan J."/>
            <person name="Riley R."/>
            <person name="Labutti K."/>
            <person name="Andreopoulos B."/>
            <person name="Lipzen A."/>
            <person name="Chen C."/>
            <person name="Yanf M."/>
            <person name="Daum C."/>
            <person name="Ng V."/>
            <person name="Clum A."/>
            <person name="Steindorff A."/>
            <person name="Ohm R."/>
            <person name="Martin F."/>
            <person name="Silar P."/>
            <person name="Natvig D."/>
            <person name="Lalanne C."/>
            <person name="Gautier V."/>
            <person name="Ament-Velasquez S.L."/>
            <person name="Kruys A."/>
            <person name="Hutchinson M.I."/>
            <person name="Powell A.J."/>
            <person name="Barry K."/>
            <person name="Miller A.N."/>
            <person name="Grigoriev I.V."/>
            <person name="Debuchy R."/>
            <person name="Gladieux P."/>
            <person name="Thoren M.H."/>
            <person name="Johannesson H."/>
        </authorList>
    </citation>
    <scope>NUCLEOTIDE SEQUENCE</scope>
    <source>
        <strain evidence="2">CBS 168.71</strain>
    </source>
</reference>
<dbReference type="AlphaFoldDB" id="A0AAE0LNW4"/>
<dbReference type="GeneID" id="87841655"/>
<feature type="region of interest" description="Disordered" evidence="1">
    <location>
        <begin position="1"/>
        <end position="26"/>
    </location>
</feature>
<feature type="compositionally biased region" description="Basic and acidic residues" evidence="1">
    <location>
        <begin position="60"/>
        <end position="69"/>
    </location>
</feature>
<evidence type="ECO:0000313" key="3">
    <source>
        <dbReference type="Proteomes" id="UP001278766"/>
    </source>
</evidence>
<feature type="compositionally biased region" description="Basic and acidic residues" evidence="1">
    <location>
        <begin position="81"/>
        <end position="94"/>
    </location>
</feature>
<evidence type="ECO:0000256" key="1">
    <source>
        <dbReference type="SAM" id="MobiDB-lite"/>
    </source>
</evidence>
<protein>
    <submittedName>
        <fullName evidence="2">Uncharacterized protein</fullName>
    </submittedName>
</protein>
<feature type="region of interest" description="Disordered" evidence="1">
    <location>
        <begin position="46"/>
        <end position="69"/>
    </location>
</feature>
<keyword evidence="3" id="KW-1185">Reference proteome</keyword>
<gene>
    <name evidence="2" type="ORF">B0H64DRAFT_409283</name>
</gene>
<sequence>MEYDDDQVSDQVSDGGERRNGSRGRQVLRVNLETMPTAAKMGLWLMGTTPRKMAKAARAQQERREREREARRLLRDVRRVEEEGEEQERFRRGNDVTADEKEEWEREFQRLGIRDDDGVALAA</sequence>
<proteinExistence type="predicted"/>
<comment type="caution">
    <text evidence="2">The sequence shown here is derived from an EMBL/GenBank/DDBJ whole genome shotgun (WGS) entry which is preliminary data.</text>
</comment>
<feature type="region of interest" description="Disordered" evidence="1">
    <location>
        <begin position="81"/>
        <end position="103"/>
    </location>
</feature>
<name>A0AAE0LNW4_9PEZI</name>